<keyword evidence="2" id="KW-1185">Reference proteome</keyword>
<dbReference type="KEGG" id="gvi:gll3595"/>
<reference evidence="1 2" key="1">
    <citation type="journal article" date="2003" name="DNA Res.">
        <title>Complete genome structure of Gloeobacter violaceus PCC 7421, a cyanobacterium that lacks thylakoids.</title>
        <authorList>
            <person name="Nakamura Y."/>
            <person name="Kaneko T."/>
            <person name="Sato S."/>
            <person name="Mimuro M."/>
            <person name="Miyashita H."/>
            <person name="Tsuchiya T."/>
            <person name="Sasamoto S."/>
            <person name="Watanabe A."/>
            <person name="Kawashima K."/>
            <person name="Kishida Y."/>
            <person name="Kiyokawa C."/>
            <person name="Kohara M."/>
            <person name="Matsumoto M."/>
            <person name="Matsuno A."/>
            <person name="Nakazaki N."/>
            <person name="Shimpo S."/>
            <person name="Takeuchi C."/>
            <person name="Yamada M."/>
            <person name="Tabata S."/>
        </authorList>
    </citation>
    <scope>NUCLEOTIDE SEQUENCE [LARGE SCALE GENOMIC DNA]</scope>
    <source>
        <strain evidence="2">ATCC 29082 / PCC 7421</strain>
    </source>
</reference>
<dbReference type="InParanoid" id="Q7NFD1"/>
<dbReference type="PATRIC" id="fig|251221.4.peg.3628"/>
<evidence type="ECO:0000313" key="2">
    <source>
        <dbReference type="Proteomes" id="UP000000557"/>
    </source>
</evidence>
<dbReference type="eggNOG" id="ENOG502Z8GW">
    <property type="taxonomic scope" value="Bacteria"/>
</dbReference>
<dbReference type="EMBL" id="BA000045">
    <property type="protein sequence ID" value="BAC91536.1"/>
    <property type="molecule type" value="Genomic_DNA"/>
</dbReference>
<dbReference type="EnsemblBacteria" id="BAC91536">
    <property type="protein sequence ID" value="BAC91536"/>
    <property type="gene ID" value="BAC91536"/>
</dbReference>
<evidence type="ECO:0000313" key="1">
    <source>
        <dbReference type="EMBL" id="BAC91536.1"/>
    </source>
</evidence>
<protein>
    <submittedName>
        <fullName evidence="1">Gll3595 protein</fullName>
    </submittedName>
</protein>
<organism evidence="1 2">
    <name type="scientific">Gloeobacter violaceus (strain ATCC 29082 / PCC 7421)</name>
    <dbReference type="NCBI Taxonomy" id="251221"/>
    <lineage>
        <taxon>Bacteria</taxon>
        <taxon>Bacillati</taxon>
        <taxon>Cyanobacteriota</taxon>
        <taxon>Cyanophyceae</taxon>
        <taxon>Gloeobacterales</taxon>
        <taxon>Gloeobacteraceae</taxon>
        <taxon>Gloeobacter</taxon>
    </lineage>
</organism>
<dbReference type="AlphaFoldDB" id="Q7NFD1"/>
<name>Q7NFD1_GLOVI</name>
<gene>
    <name evidence="1" type="ordered locus">gll3595</name>
</gene>
<sequence length="285" mass="30307">MLRAERAVALALRRFPSIHRIQGDLTMSSMLRSLLLAGTASVALITGTAFAHEALTPVATSTTADASTIEAPAGGAVKPEWDIVRTVIATEGNVAVFRMEVSGKAGAAKPTATGKYAGTEIYAYVWPTSIDPAEVGFEAKSGILAFAVATHPDFDDTPIFDENGDGKLDNDGNTWHTHWVVLVPDETMPGMLKVRDLPEGVKPRLPKTWPGVPIFIDSPGYSPAIGTRTVEVRVPFDNIGAVKGASFDGVTAGLRVNANLHKPLWRVPNVFDVASGKLTLPGKIR</sequence>
<accession>Q7NFD1</accession>
<dbReference type="HOGENOM" id="CLU_086944_0_0_3"/>
<reference evidence="1 2" key="2">
    <citation type="journal article" date="2003" name="DNA Res.">
        <title>Complete genome structure of Gloeobacter violaceus PCC 7421, a cyanobacterium that lacks thylakoids (supplement).</title>
        <authorList>
            <person name="Nakamura Y."/>
            <person name="Kaneko T."/>
            <person name="Sato S."/>
            <person name="Mimuro M."/>
            <person name="Miyashita H."/>
            <person name="Tsuchiya T."/>
            <person name="Sasamoto S."/>
            <person name="Watanabe A."/>
            <person name="Kawashima K."/>
            <person name="Kishida Y."/>
            <person name="Kiyokawa C."/>
            <person name="Kohara M."/>
            <person name="Matsumoto M."/>
            <person name="Matsuno A."/>
            <person name="Nakazaki N."/>
            <person name="Shimpo S."/>
            <person name="Takeuchi C."/>
            <person name="Yamada M."/>
            <person name="Tabata S."/>
        </authorList>
    </citation>
    <scope>NUCLEOTIDE SEQUENCE [LARGE SCALE GENOMIC DNA]</scope>
    <source>
        <strain evidence="2">ATCC 29082 / PCC 7421</strain>
    </source>
</reference>
<dbReference type="OrthoDB" id="572089at2"/>
<dbReference type="STRING" id="251221.gene:10761110"/>
<dbReference type="Proteomes" id="UP000000557">
    <property type="component" value="Chromosome"/>
</dbReference>
<proteinExistence type="predicted"/>